<dbReference type="SUPFAM" id="SSF56281">
    <property type="entry name" value="Metallo-hydrolase/oxidoreductase"/>
    <property type="match status" value="1"/>
</dbReference>
<dbReference type="GO" id="GO:0042781">
    <property type="term" value="F:3'-tRNA processing endoribonuclease activity"/>
    <property type="evidence" value="ECO:0007669"/>
    <property type="project" value="UniProtKB-UniRule"/>
</dbReference>
<evidence type="ECO:0000256" key="9">
    <source>
        <dbReference type="ARBA" id="ARBA00057812"/>
    </source>
</evidence>
<dbReference type="InterPro" id="IPR013471">
    <property type="entry name" value="RNase_Z/BN"/>
</dbReference>
<dbReference type="NCBIfam" id="TIGR02651">
    <property type="entry name" value="RNase_Z"/>
    <property type="match status" value="1"/>
</dbReference>
<keyword evidence="4 10" id="KW-0540">Nuclease</keyword>
<accession>A0A4R6U5W6</accession>
<dbReference type="GO" id="GO:0008270">
    <property type="term" value="F:zinc ion binding"/>
    <property type="evidence" value="ECO:0007669"/>
    <property type="project" value="UniProtKB-UniRule"/>
</dbReference>
<dbReference type="NCBIfam" id="NF000801">
    <property type="entry name" value="PRK00055.1-3"/>
    <property type="match status" value="1"/>
</dbReference>
<dbReference type="Gene3D" id="3.60.15.10">
    <property type="entry name" value="Ribonuclease Z/Hydroxyacylglutathione hydrolase-like"/>
    <property type="match status" value="1"/>
</dbReference>
<dbReference type="Proteomes" id="UP000295632">
    <property type="component" value="Unassembled WGS sequence"/>
</dbReference>
<dbReference type="PANTHER" id="PTHR46018">
    <property type="entry name" value="ZINC PHOSPHODIESTERASE ELAC PROTEIN 1"/>
    <property type="match status" value="1"/>
</dbReference>
<evidence type="ECO:0000256" key="10">
    <source>
        <dbReference type="HAMAP-Rule" id="MF_01818"/>
    </source>
</evidence>
<sequence length="313" mass="34477">MKLTFLGTGAGLPSKSRNVSSLALQWTEGMFDTWLFDCGEATQIQLLHTPIKPGRITKIFISHLHGDHIFGLPGFLSSRSFQGGEATPLEIYGPEGIAAYIETSLQISETKVAYPIIIHDLTQGILFENDVAIVEAKSLQHTIPSYGFRIVEKDKPGALLVDRLVEDGVQPGPHYQQIKDGQQVALPDGRVLNGKEYIGEAKKGRVVTILGDTSYCEAAIELAEDADLLIHEATYAEADKAEQAKDYGHSTALQAAEVAHKARVRQLVLTHLSSRYQDEDELHSLLLDARNLHENMLLASDLLTIELRLSEKD</sequence>
<feature type="binding site" evidence="10">
    <location>
        <position position="65"/>
    </location>
    <ligand>
        <name>Zn(2+)</name>
        <dbReference type="ChEBI" id="CHEBI:29105"/>
        <label>1</label>
        <note>catalytic</note>
    </ligand>
</feature>
<dbReference type="Pfam" id="PF23023">
    <property type="entry name" value="Anti-Pycsar_Apyc1"/>
    <property type="match status" value="1"/>
</dbReference>
<reference evidence="12 13" key="1">
    <citation type="submission" date="2019-03" db="EMBL/GenBank/DDBJ databases">
        <title>Genomic Encyclopedia of Type Strains, Phase IV (KMG-IV): sequencing the most valuable type-strain genomes for metagenomic binning, comparative biology and taxonomic classification.</title>
        <authorList>
            <person name="Goeker M."/>
        </authorList>
    </citation>
    <scope>NUCLEOTIDE SEQUENCE [LARGE SCALE GENOMIC DNA]</scope>
    <source>
        <strain evidence="12 13">DSM 28697</strain>
    </source>
</reference>
<evidence type="ECO:0000256" key="8">
    <source>
        <dbReference type="ARBA" id="ARBA00022833"/>
    </source>
</evidence>
<organism evidence="12 13">
    <name type="scientific">Aureibacillus halotolerans</name>
    <dbReference type="NCBI Taxonomy" id="1508390"/>
    <lineage>
        <taxon>Bacteria</taxon>
        <taxon>Bacillati</taxon>
        <taxon>Bacillota</taxon>
        <taxon>Bacilli</taxon>
        <taxon>Bacillales</taxon>
        <taxon>Bacillaceae</taxon>
        <taxon>Aureibacillus</taxon>
    </lineage>
</organism>
<evidence type="ECO:0000256" key="7">
    <source>
        <dbReference type="ARBA" id="ARBA00022801"/>
    </source>
</evidence>
<feature type="binding site" evidence="10">
    <location>
        <position position="141"/>
    </location>
    <ligand>
        <name>Zn(2+)</name>
        <dbReference type="ChEBI" id="CHEBI:29105"/>
        <label>1</label>
        <note>catalytic</note>
    </ligand>
</feature>
<feature type="binding site" evidence="10">
    <location>
        <position position="63"/>
    </location>
    <ligand>
        <name>Zn(2+)</name>
        <dbReference type="ChEBI" id="CHEBI:29105"/>
        <label>1</label>
        <note>catalytic</note>
    </ligand>
</feature>
<keyword evidence="3 10" id="KW-0819">tRNA processing</keyword>
<feature type="domain" description="Metallo-beta-lactamase" evidence="11">
    <location>
        <begin position="202"/>
        <end position="271"/>
    </location>
</feature>
<evidence type="ECO:0000256" key="2">
    <source>
        <dbReference type="ARBA" id="ARBA00012477"/>
    </source>
</evidence>
<gene>
    <name evidence="10" type="primary">rnz</name>
    <name evidence="12" type="ORF">EV213_103200</name>
</gene>
<protein>
    <recommendedName>
        <fullName evidence="2 10">Ribonuclease Z</fullName>
        <shortName evidence="10">RNase Z</shortName>
        <ecNumber evidence="2 10">3.1.26.11</ecNumber>
    </recommendedName>
    <alternativeName>
        <fullName evidence="10">tRNA 3 endonuclease</fullName>
    </alternativeName>
    <alternativeName>
        <fullName evidence="10">tRNase Z</fullName>
    </alternativeName>
</protein>
<feature type="active site" description="Proton acceptor" evidence="10">
    <location>
        <position position="67"/>
    </location>
</feature>
<dbReference type="RefSeq" id="WP_133579481.1">
    <property type="nucleotide sequence ID" value="NZ_SNYJ01000003.1"/>
</dbReference>
<keyword evidence="7 10" id="KW-0378">Hydrolase</keyword>
<feature type="binding site" evidence="10">
    <location>
        <position position="212"/>
    </location>
    <ligand>
        <name>Zn(2+)</name>
        <dbReference type="ChEBI" id="CHEBI:29105"/>
        <label>2</label>
        <note>catalytic</note>
    </ligand>
</feature>
<evidence type="ECO:0000256" key="1">
    <source>
        <dbReference type="ARBA" id="ARBA00011738"/>
    </source>
</evidence>
<dbReference type="EC" id="3.1.26.11" evidence="2 10"/>
<keyword evidence="8 10" id="KW-0862">Zinc</keyword>
<evidence type="ECO:0000259" key="11">
    <source>
        <dbReference type="Pfam" id="PF12706"/>
    </source>
</evidence>
<evidence type="ECO:0000256" key="3">
    <source>
        <dbReference type="ARBA" id="ARBA00022694"/>
    </source>
</evidence>
<dbReference type="CDD" id="cd07717">
    <property type="entry name" value="RNaseZ_ZiPD-like_MBL-fold"/>
    <property type="match status" value="1"/>
</dbReference>
<keyword evidence="13" id="KW-1185">Reference proteome</keyword>
<dbReference type="InterPro" id="IPR001279">
    <property type="entry name" value="Metallo-B-lactamas"/>
</dbReference>
<dbReference type="EMBL" id="SNYJ01000003">
    <property type="protein sequence ID" value="TDQ41621.1"/>
    <property type="molecule type" value="Genomic_DNA"/>
</dbReference>
<evidence type="ECO:0000313" key="12">
    <source>
        <dbReference type="EMBL" id="TDQ41621.1"/>
    </source>
</evidence>
<dbReference type="Pfam" id="PF12706">
    <property type="entry name" value="Lactamase_B_2"/>
    <property type="match status" value="1"/>
</dbReference>
<dbReference type="AlphaFoldDB" id="A0A4R6U5W6"/>
<dbReference type="InterPro" id="IPR036866">
    <property type="entry name" value="RibonucZ/Hydroxyglut_hydro"/>
</dbReference>
<dbReference type="GO" id="GO:0042802">
    <property type="term" value="F:identical protein binding"/>
    <property type="evidence" value="ECO:0007669"/>
    <property type="project" value="UniProtKB-ARBA"/>
</dbReference>
<feature type="binding site" evidence="10">
    <location>
        <position position="67"/>
    </location>
    <ligand>
        <name>Zn(2+)</name>
        <dbReference type="ChEBI" id="CHEBI:29105"/>
        <label>2</label>
        <note>catalytic</note>
    </ligand>
</feature>
<evidence type="ECO:0000313" key="13">
    <source>
        <dbReference type="Proteomes" id="UP000295632"/>
    </source>
</evidence>
<comment type="subunit">
    <text evidence="1 10">Homodimer.</text>
</comment>
<evidence type="ECO:0000256" key="5">
    <source>
        <dbReference type="ARBA" id="ARBA00022723"/>
    </source>
</evidence>
<feature type="binding site" evidence="10">
    <location>
        <position position="271"/>
    </location>
    <ligand>
        <name>Zn(2+)</name>
        <dbReference type="ChEBI" id="CHEBI:29105"/>
        <label>2</label>
        <note>catalytic</note>
    </ligand>
</feature>
<evidence type="ECO:0000256" key="4">
    <source>
        <dbReference type="ARBA" id="ARBA00022722"/>
    </source>
</evidence>
<dbReference type="OrthoDB" id="9800940at2"/>
<name>A0A4R6U5W6_9BACI</name>
<proteinExistence type="inferred from homology"/>
<keyword evidence="6 10" id="KW-0255">Endonuclease</keyword>
<dbReference type="HAMAP" id="MF_01818">
    <property type="entry name" value="RNase_Z_BN"/>
    <property type="match status" value="1"/>
</dbReference>
<keyword evidence="5 10" id="KW-0479">Metal-binding</keyword>
<comment type="function">
    <text evidence="9 10">Zinc phosphodiesterase, which displays some tRNA 3'-processing endonuclease activity. Probably involved in tRNA maturation, by removing a 3'-trailer from precursor tRNA.</text>
</comment>
<comment type="similarity">
    <text evidence="10">Belongs to the RNase Z family.</text>
</comment>
<comment type="cofactor">
    <cofactor evidence="10">
        <name>Zn(2+)</name>
        <dbReference type="ChEBI" id="CHEBI:29105"/>
    </cofactor>
    <text evidence="10">Binds 2 Zn(2+) ions.</text>
</comment>
<comment type="caution">
    <text evidence="12">The sequence shown here is derived from an EMBL/GenBank/DDBJ whole genome shotgun (WGS) entry which is preliminary data.</text>
</comment>
<feature type="binding site" evidence="10">
    <location>
        <position position="212"/>
    </location>
    <ligand>
        <name>Zn(2+)</name>
        <dbReference type="ChEBI" id="CHEBI:29105"/>
        <label>1</label>
        <note>catalytic</note>
    </ligand>
</feature>
<dbReference type="PANTHER" id="PTHR46018:SF2">
    <property type="entry name" value="ZINC PHOSPHODIESTERASE ELAC PROTEIN 1"/>
    <property type="match status" value="1"/>
</dbReference>
<comment type="catalytic activity">
    <reaction evidence="10">
        <text>Endonucleolytic cleavage of RNA, removing extra 3' nucleotides from tRNA precursor, generating 3' termini of tRNAs. A 3'-hydroxy group is left at the tRNA terminus and a 5'-phosphoryl group is left at the trailer molecule.</text>
        <dbReference type="EC" id="3.1.26.11"/>
    </reaction>
</comment>
<feature type="binding site" evidence="10">
    <location>
        <position position="68"/>
    </location>
    <ligand>
        <name>Zn(2+)</name>
        <dbReference type="ChEBI" id="CHEBI:29105"/>
        <label>2</label>
        <note>catalytic</note>
    </ligand>
</feature>
<evidence type="ECO:0000256" key="6">
    <source>
        <dbReference type="ARBA" id="ARBA00022759"/>
    </source>
</evidence>
<dbReference type="FunFam" id="3.60.15.10:FF:000002">
    <property type="entry name" value="Ribonuclease Z"/>
    <property type="match status" value="1"/>
</dbReference>